<feature type="chain" id="PRO_5044785518" description="Lipoprotein" evidence="1">
    <location>
        <begin position="22"/>
        <end position="247"/>
    </location>
</feature>
<reference evidence="2 3" key="1">
    <citation type="submission" date="2019-06" db="EMBL/GenBank/DDBJ databases">
        <title>Vibrio cholerae phylogeny based on whole-genome sequencing reveals genetic diversity and population strucutre.</title>
        <authorList>
            <person name="Zhiqiu Y."/>
            <person name="Bin L."/>
            <person name="Lingyan J."/>
        </authorList>
    </citation>
    <scope>NUCLEOTIDE SEQUENCE [LARGE SCALE GENOMIC DNA]</scope>
    <source>
        <strain evidence="2 3">N2814</strain>
    </source>
</reference>
<dbReference type="PROSITE" id="PS51257">
    <property type="entry name" value="PROKAR_LIPOPROTEIN"/>
    <property type="match status" value="1"/>
</dbReference>
<dbReference type="Proteomes" id="UP000323819">
    <property type="component" value="Unassembled WGS sequence"/>
</dbReference>
<protein>
    <recommendedName>
        <fullName evidence="4">Lipoprotein</fullName>
    </recommendedName>
</protein>
<comment type="caution">
    <text evidence="2">The sequence shown here is derived from an EMBL/GenBank/DDBJ whole genome shotgun (WGS) entry which is preliminary data.</text>
</comment>
<organism evidence="2 3">
    <name type="scientific">Vibrio cholerae</name>
    <dbReference type="NCBI Taxonomy" id="666"/>
    <lineage>
        <taxon>Bacteria</taxon>
        <taxon>Pseudomonadati</taxon>
        <taxon>Pseudomonadota</taxon>
        <taxon>Gammaproteobacteria</taxon>
        <taxon>Vibrionales</taxon>
        <taxon>Vibrionaceae</taxon>
        <taxon>Vibrio</taxon>
    </lineage>
</organism>
<name>A0ABD7SRG7_VIBCL</name>
<accession>A0ABD7SRG7</accession>
<keyword evidence="1" id="KW-0732">Signal</keyword>
<dbReference type="RefSeq" id="WP_148521565.1">
    <property type="nucleotide sequence ID" value="NZ_VSIJ01000005.1"/>
</dbReference>
<evidence type="ECO:0000313" key="3">
    <source>
        <dbReference type="Proteomes" id="UP000323819"/>
    </source>
</evidence>
<sequence length="247" mass="28332">MKKLIMSLFVCSPSLIRKCMAIVIAMPLLVACEKEETSNALVDSSDYPRFFRKAVEKDFNNETIDCVQLVGHKNERVLNVFEPIMDVVDFELASNYRFKQCRHEIDSERIERCSVIVGKSQHEFFHKGINVSGSILLKTINGNGEITLMPHDKLLCNAEIERFTKGYNELFKIPSKTKPLLELTNQGKLVNLSEFREITWAHGDVYAINIVTTNANYSLFFTDKSRFEQAKAEISEMVMKLYVSNLM</sequence>
<feature type="signal peptide" evidence="1">
    <location>
        <begin position="1"/>
        <end position="21"/>
    </location>
</feature>
<evidence type="ECO:0000256" key="1">
    <source>
        <dbReference type="SAM" id="SignalP"/>
    </source>
</evidence>
<dbReference type="AlphaFoldDB" id="A0ABD7SRG7"/>
<dbReference type="EMBL" id="VSIJ01000005">
    <property type="protein sequence ID" value="TXX67424.1"/>
    <property type="molecule type" value="Genomic_DNA"/>
</dbReference>
<evidence type="ECO:0008006" key="4">
    <source>
        <dbReference type="Google" id="ProtNLM"/>
    </source>
</evidence>
<proteinExistence type="predicted"/>
<evidence type="ECO:0000313" key="2">
    <source>
        <dbReference type="EMBL" id="TXX67424.1"/>
    </source>
</evidence>
<gene>
    <name evidence="2" type="ORF">FXF03_02255</name>
</gene>